<dbReference type="Proteomes" id="UP000829354">
    <property type="component" value="Chromosome V"/>
</dbReference>
<feature type="transmembrane region" description="Helical" evidence="1">
    <location>
        <begin position="152"/>
        <end position="168"/>
    </location>
</feature>
<feature type="transmembrane region" description="Helical" evidence="1">
    <location>
        <begin position="88"/>
        <end position="105"/>
    </location>
</feature>
<keyword evidence="1" id="KW-1133">Transmembrane helix</keyword>
<keyword evidence="1" id="KW-0812">Transmembrane</keyword>
<evidence type="ECO:0000313" key="3">
    <source>
        <dbReference type="EMBL" id="UMM32632.1"/>
    </source>
</evidence>
<keyword evidence="1" id="KW-0472">Membrane</keyword>
<dbReference type="InterPro" id="IPR043968">
    <property type="entry name" value="SGNH"/>
</dbReference>
<evidence type="ECO:0000313" key="4">
    <source>
        <dbReference type="Proteomes" id="UP000829354"/>
    </source>
</evidence>
<feature type="transmembrane region" description="Helical" evidence="1">
    <location>
        <begin position="252"/>
        <end position="275"/>
    </location>
</feature>
<accession>A0AAE9JIP8</accession>
<reference evidence="3 4" key="1">
    <citation type="submission" date="2022-04" db="EMBL/GenBank/DDBJ databases">
        <title>Chromosome-level reference genomes for two strains of Caenorhabditis briggsae: an improved platform for comparative genomics.</title>
        <authorList>
            <person name="Stevens L."/>
            <person name="Andersen E."/>
        </authorList>
    </citation>
    <scope>NUCLEOTIDE SEQUENCE [LARGE SCALE GENOMIC DNA]</scope>
    <source>
        <strain evidence="3">VX34</strain>
        <tissue evidence="3">Whole-organism</tissue>
    </source>
</reference>
<feature type="domain" description="SGNH" evidence="2">
    <location>
        <begin position="330"/>
        <end position="552"/>
    </location>
</feature>
<dbReference type="EMBL" id="CP092624">
    <property type="protein sequence ID" value="UMM32632.1"/>
    <property type="molecule type" value="Genomic_DNA"/>
</dbReference>
<feature type="transmembrane region" description="Helical" evidence="1">
    <location>
        <begin position="228"/>
        <end position="245"/>
    </location>
</feature>
<dbReference type="Pfam" id="PF19040">
    <property type="entry name" value="SGNH"/>
    <property type="match status" value="1"/>
</dbReference>
<protein>
    <recommendedName>
        <fullName evidence="2">SGNH domain-containing protein</fullName>
    </recommendedName>
</protein>
<name>A0AAE9JIP8_CAEBR</name>
<dbReference type="PANTHER" id="PTHR23028:SF107">
    <property type="entry name" value="ACYLTRANSFERASE"/>
    <property type="match status" value="1"/>
</dbReference>
<feature type="transmembrane region" description="Helical" evidence="1">
    <location>
        <begin position="111"/>
        <end position="132"/>
    </location>
</feature>
<dbReference type="PANTHER" id="PTHR23028">
    <property type="entry name" value="ACETYLTRANSFERASE"/>
    <property type="match status" value="1"/>
</dbReference>
<keyword evidence="4" id="KW-1185">Reference proteome</keyword>
<evidence type="ECO:0000259" key="2">
    <source>
        <dbReference type="Pfam" id="PF19040"/>
    </source>
</evidence>
<sequence>MLINQHKITFIANLAVFLQLGRTKQRSYALGQLFIHIAADEDDSDFQFTQLTGCAANATCVNPSNFVMGANFNDSEILQPTEATEDRYFFTTCLLITVFGFAAFFRALDRFAFNFMFLRLWQFSAGFCSLFWSKIQGSRLPGSDVTSKRSRAIVLISLLILSLCFFPREVFVLIARPLVTLVTAMIIACEESSAQIFKSETLVYIGDISYVLYLVHWPVISIFLPNNIISYAVCIVAIFTASMTLHHYFEKFYLKLGIVGIFKLIVLLILANAYLQYTIRNDSFWKSNLPAGTRKIIDQNLKQSLSIWDLKARKQRCIETDIKTPFPKANLGGYCRYPRGNGSISVMVLGNSYVVNLVEAMRAQFHSNYSEFRYMSVFANYGIYSGDTVDSEQALAFSKKQVEVNKPDVLFVIARYIENIKGPIQHKDPIVKQINETIAFYEKFVKKLYILDAHPRYNENFLDLFLHYVVTRPESLDSLHLDKKLADEEMRSVKERFAQIKCNKCEFFDLSHVFIKGDKYLTFDKDTLLTYADNAVHLTSAGVELCEPVFRKIAKGIMNGF</sequence>
<dbReference type="InterPro" id="IPR050879">
    <property type="entry name" value="Acyltransferase_3"/>
</dbReference>
<gene>
    <name evidence="3" type="ORF">L5515_006360</name>
</gene>
<proteinExistence type="predicted"/>
<organism evidence="3 4">
    <name type="scientific">Caenorhabditis briggsae</name>
    <dbReference type="NCBI Taxonomy" id="6238"/>
    <lineage>
        <taxon>Eukaryota</taxon>
        <taxon>Metazoa</taxon>
        <taxon>Ecdysozoa</taxon>
        <taxon>Nematoda</taxon>
        <taxon>Chromadorea</taxon>
        <taxon>Rhabditida</taxon>
        <taxon>Rhabditina</taxon>
        <taxon>Rhabditomorpha</taxon>
        <taxon>Rhabditoidea</taxon>
        <taxon>Rhabditidae</taxon>
        <taxon>Peloderinae</taxon>
        <taxon>Caenorhabditis</taxon>
    </lineage>
</organism>
<evidence type="ECO:0000256" key="1">
    <source>
        <dbReference type="SAM" id="Phobius"/>
    </source>
</evidence>
<dbReference type="AlphaFoldDB" id="A0AAE9JIP8"/>